<reference evidence="6 7" key="1">
    <citation type="submission" date="2020-03" db="EMBL/GenBank/DDBJ databases">
        <title>Genomic Encyclopedia of Type Strains, Phase IV (KMG-IV): sequencing the most valuable type-strain genomes for metagenomic binning, comparative biology and taxonomic classification.</title>
        <authorList>
            <person name="Goeker M."/>
        </authorList>
    </citation>
    <scope>NUCLEOTIDE SEQUENCE [LARGE SCALE GENOMIC DNA]</scope>
    <source>
        <strain evidence="6 7">DSM 29762</strain>
    </source>
</reference>
<keyword evidence="1" id="KW-0805">Transcription regulation</keyword>
<evidence type="ECO:0000256" key="3">
    <source>
        <dbReference type="ARBA" id="ARBA00023163"/>
    </source>
</evidence>
<evidence type="ECO:0000259" key="5">
    <source>
        <dbReference type="PROSITE" id="PS50043"/>
    </source>
</evidence>
<feature type="domain" description="HTH luxR-type" evidence="5">
    <location>
        <begin position="289"/>
        <end position="351"/>
    </location>
</feature>
<evidence type="ECO:0000256" key="4">
    <source>
        <dbReference type="SAM" id="Phobius"/>
    </source>
</evidence>
<dbReference type="CDD" id="cd06170">
    <property type="entry name" value="LuxR_C_like"/>
    <property type="match status" value="1"/>
</dbReference>
<dbReference type="PANTHER" id="PTHR44688:SF16">
    <property type="entry name" value="DNA-BINDING TRANSCRIPTIONAL ACTIVATOR DEVR_DOSR"/>
    <property type="match status" value="1"/>
</dbReference>
<dbReference type="GO" id="GO:0003677">
    <property type="term" value="F:DNA binding"/>
    <property type="evidence" value="ECO:0007669"/>
    <property type="project" value="UniProtKB-KW"/>
</dbReference>
<dbReference type="RefSeq" id="WP_209024016.1">
    <property type="nucleotide sequence ID" value="NZ_JAATJJ010000003.1"/>
</dbReference>
<dbReference type="AlphaFoldDB" id="A0A846R7Y2"/>
<organism evidence="6 7">
    <name type="scientific">Saonia flava</name>
    <dbReference type="NCBI Taxonomy" id="523696"/>
    <lineage>
        <taxon>Bacteria</taxon>
        <taxon>Pseudomonadati</taxon>
        <taxon>Bacteroidota</taxon>
        <taxon>Flavobacteriia</taxon>
        <taxon>Flavobacteriales</taxon>
        <taxon>Flavobacteriaceae</taxon>
        <taxon>Saonia</taxon>
    </lineage>
</organism>
<dbReference type="InterPro" id="IPR016032">
    <property type="entry name" value="Sig_transdc_resp-reg_C-effctor"/>
</dbReference>
<keyword evidence="7" id="KW-1185">Reference proteome</keyword>
<comment type="caution">
    <text evidence="6">The sequence shown here is derived from an EMBL/GenBank/DDBJ whole genome shotgun (WGS) entry which is preliminary data.</text>
</comment>
<dbReference type="EMBL" id="JAATJJ010000003">
    <property type="protein sequence ID" value="NJB72859.1"/>
    <property type="molecule type" value="Genomic_DNA"/>
</dbReference>
<name>A0A846R7Y2_9FLAO</name>
<keyword evidence="4" id="KW-0472">Membrane</keyword>
<evidence type="ECO:0000313" key="6">
    <source>
        <dbReference type="EMBL" id="NJB72859.1"/>
    </source>
</evidence>
<feature type="transmembrane region" description="Helical" evidence="4">
    <location>
        <begin position="259"/>
        <end position="278"/>
    </location>
</feature>
<dbReference type="GO" id="GO:0006355">
    <property type="term" value="P:regulation of DNA-templated transcription"/>
    <property type="evidence" value="ECO:0007669"/>
    <property type="project" value="InterPro"/>
</dbReference>
<keyword evidence="4" id="KW-1133">Transmembrane helix</keyword>
<keyword evidence="3" id="KW-0804">Transcription</keyword>
<dbReference type="Gene3D" id="1.10.10.10">
    <property type="entry name" value="Winged helix-like DNA-binding domain superfamily/Winged helix DNA-binding domain"/>
    <property type="match status" value="1"/>
</dbReference>
<dbReference type="PANTHER" id="PTHR44688">
    <property type="entry name" value="DNA-BINDING TRANSCRIPTIONAL ACTIVATOR DEVR_DOSR"/>
    <property type="match status" value="1"/>
</dbReference>
<evidence type="ECO:0000256" key="2">
    <source>
        <dbReference type="ARBA" id="ARBA00023125"/>
    </source>
</evidence>
<keyword evidence="2 6" id="KW-0238">DNA-binding</keyword>
<dbReference type="Pfam" id="PF00196">
    <property type="entry name" value="GerE"/>
    <property type="match status" value="1"/>
</dbReference>
<dbReference type="Proteomes" id="UP000590442">
    <property type="component" value="Unassembled WGS sequence"/>
</dbReference>
<proteinExistence type="predicted"/>
<dbReference type="PROSITE" id="PS00622">
    <property type="entry name" value="HTH_LUXR_1"/>
    <property type="match status" value="1"/>
</dbReference>
<evidence type="ECO:0000313" key="7">
    <source>
        <dbReference type="Proteomes" id="UP000590442"/>
    </source>
</evidence>
<accession>A0A846R7Y2</accession>
<dbReference type="InterPro" id="IPR000792">
    <property type="entry name" value="Tscrpt_reg_LuxR_C"/>
</dbReference>
<dbReference type="PROSITE" id="PS50043">
    <property type="entry name" value="HTH_LUXR_2"/>
    <property type="match status" value="1"/>
</dbReference>
<dbReference type="SMART" id="SM00421">
    <property type="entry name" value="HTH_LUXR"/>
    <property type="match status" value="1"/>
</dbReference>
<gene>
    <name evidence="6" type="ORF">GGR42_003357</name>
</gene>
<protein>
    <submittedName>
        <fullName evidence="6">DNA-binding CsgD family transcriptional regulator</fullName>
    </submittedName>
</protein>
<dbReference type="PRINTS" id="PR00038">
    <property type="entry name" value="HTHLUXR"/>
</dbReference>
<sequence>MKRILPIFFLLGIIQTYGQYSFSGEIESSEKDKTVYLSIIEDYRKLSRVYMEQIIRKTSTDSLGRFNFHGENLLQENRIYRIHVDECTEFEKNNKHFLGQCNNSESILFVANNNDTILFPSTSGGQILCDISSTNPKSDAFLKIDALKEEMIYDFMDFRSEASKKLNSKKWFSTFQEHAKTLDEPLAELYIYDFLSDKRNETYTYYLQDFAKNSYYDGLLNRLQAQYPNTAFTQLYETEISTDKQLLAFKNLPKSSMDWKWLLGIFLGISVLLNVFLLRRSSLVKTKEKNQTLKKLTQQELKVVDQILADKTNKEIAADMFISLSTVKTHINNLYKKLNVSSREDIKRILS</sequence>
<dbReference type="InterPro" id="IPR036388">
    <property type="entry name" value="WH-like_DNA-bd_sf"/>
</dbReference>
<dbReference type="SUPFAM" id="SSF46894">
    <property type="entry name" value="C-terminal effector domain of the bipartite response regulators"/>
    <property type="match status" value="1"/>
</dbReference>
<keyword evidence="4" id="KW-0812">Transmembrane</keyword>
<evidence type="ECO:0000256" key="1">
    <source>
        <dbReference type="ARBA" id="ARBA00023015"/>
    </source>
</evidence>